<keyword evidence="2" id="KW-1133">Transmembrane helix</keyword>
<proteinExistence type="predicted"/>
<evidence type="ECO:0000313" key="4">
    <source>
        <dbReference type="Proteomes" id="UP000237246"/>
    </source>
</evidence>
<dbReference type="GO" id="GO:0016020">
    <property type="term" value="C:membrane"/>
    <property type="evidence" value="ECO:0007669"/>
    <property type="project" value="TreeGrafter"/>
</dbReference>
<feature type="region of interest" description="Disordered" evidence="1">
    <location>
        <begin position="95"/>
        <end position="133"/>
    </location>
</feature>
<dbReference type="EMBL" id="PPHD01066802">
    <property type="protein sequence ID" value="POI21638.1"/>
    <property type="molecule type" value="Genomic_DNA"/>
</dbReference>
<dbReference type="AlphaFoldDB" id="A0A2P4SC12"/>
<feature type="transmembrane region" description="Helical" evidence="2">
    <location>
        <begin position="57"/>
        <end position="90"/>
    </location>
</feature>
<gene>
    <name evidence="3" type="ORF">CIB84_014614</name>
</gene>
<comment type="caution">
    <text evidence="3">The sequence shown here is derived from an EMBL/GenBank/DDBJ whole genome shotgun (WGS) entry which is preliminary data.</text>
</comment>
<keyword evidence="4" id="KW-1185">Reference proteome</keyword>
<dbReference type="Proteomes" id="UP000237246">
    <property type="component" value="Unassembled WGS sequence"/>
</dbReference>
<organism evidence="3 4">
    <name type="scientific">Bambusicola thoracicus</name>
    <name type="common">Chinese bamboo-partridge</name>
    <name type="synonym">Perdix thoracica</name>
    <dbReference type="NCBI Taxonomy" id="9083"/>
    <lineage>
        <taxon>Eukaryota</taxon>
        <taxon>Metazoa</taxon>
        <taxon>Chordata</taxon>
        <taxon>Craniata</taxon>
        <taxon>Vertebrata</taxon>
        <taxon>Euteleostomi</taxon>
        <taxon>Archelosauria</taxon>
        <taxon>Archosauria</taxon>
        <taxon>Dinosauria</taxon>
        <taxon>Saurischia</taxon>
        <taxon>Theropoda</taxon>
        <taxon>Coelurosauria</taxon>
        <taxon>Aves</taxon>
        <taxon>Neognathae</taxon>
        <taxon>Galloanserae</taxon>
        <taxon>Galliformes</taxon>
        <taxon>Phasianidae</taxon>
        <taxon>Perdicinae</taxon>
        <taxon>Bambusicola</taxon>
    </lineage>
</organism>
<dbReference type="GO" id="GO:0030863">
    <property type="term" value="C:cortical cytoskeleton"/>
    <property type="evidence" value="ECO:0007669"/>
    <property type="project" value="TreeGrafter"/>
</dbReference>
<sequence>MNWTNSLLPFFFTAKWLRLFFYGVHRHRYYENQVQITDFVLSCSFLPLPDREVITCLSYFLTFFSFSLLGVIAVVIFILLCITAIAIHIYRKKSRYSKTEKKGSENEDSAESALKSELSIQNTASENQKEYFF</sequence>
<accession>A0A2P4SC12</accession>
<dbReference type="OrthoDB" id="26719at2759"/>
<keyword evidence="2" id="KW-0812">Transmembrane</keyword>
<keyword evidence="2" id="KW-0472">Membrane</keyword>
<evidence type="ECO:0000256" key="2">
    <source>
        <dbReference type="SAM" id="Phobius"/>
    </source>
</evidence>
<dbReference type="InterPro" id="IPR042192">
    <property type="entry name" value="Glycophorin-C"/>
</dbReference>
<name>A0A2P4SC12_BAMTH</name>
<dbReference type="PANTHER" id="PTHR47614">
    <property type="entry name" value="GLYCOPHORIN-C"/>
    <property type="match status" value="1"/>
</dbReference>
<protein>
    <submittedName>
        <fullName evidence="3">Uncharacterized protein</fullName>
    </submittedName>
</protein>
<evidence type="ECO:0000256" key="1">
    <source>
        <dbReference type="SAM" id="MobiDB-lite"/>
    </source>
</evidence>
<evidence type="ECO:0000313" key="3">
    <source>
        <dbReference type="EMBL" id="POI21638.1"/>
    </source>
</evidence>
<dbReference type="PANTHER" id="PTHR47614:SF2">
    <property type="entry name" value="GLYCOPHORIN-C"/>
    <property type="match status" value="1"/>
</dbReference>
<reference evidence="3 4" key="1">
    <citation type="submission" date="2018-01" db="EMBL/GenBank/DDBJ databases">
        <title>Comparison of the Chinese Bamboo Partridge and Red Junglefowl genome sequences highlights the importance of demography in genome evolution.</title>
        <authorList>
            <person name="Tiley G.P."/>
            <person name="Kimball R.T."/>
            <person name="Braun E.L."/>
            <person name="Burleigh J.G."/>
        </authorList>
    </citation>
    <scope>NUCLEOTIDE SEQUENCE [LARGE SCALE GENOMIC DNA]</scope>
    <source>
        <strain evidence="3">RTK389</strain>
        <tissue evidence="3">Blood</tissue>
    </source>
</reference>